<keyword evidence="1" id="KW-0694">RNA-binding</keyword>
<dbReference type="SMART" id="SM00360">
    <property type="entry name" value="RRM"/>
    <property type="match status" value="1"/>
</dbReference>
<feature type="domain" description="RRM" evidence="2">
    <location>
        <begin position="25"/>
        <end position="102"/>
    </location>
</feature>
<evidence type="ECO:0000313" key="4">
    <source>
        <dbReference type="Proteomes" id="UP001280121"/>
    </source>
</evidence>
<proteinExistence type="predicted"/>
<dbReference type="PROSITE" id="PS50102">
    <property type="entry name" value="RRM"/>
    <property type="match status" value="1"/>
</dbReference>
<dbReference type="PANTHER" id="PTHR34427:SF5">
    <property type="entry name" value="DUF4283 DOMAIN-CONTAINING PROTEIN"/>
    <property type="match status" value="1"/>
</dbReference>
<dbReference type="PANTHER" id="PTHR34427">
    <property type="entry name" value="DUF4283 DOMAIN PROTEIN"/>
    <property type="match status" value="1"/>
</dbReference>
<gene>
    <name evidence="3" type="ORF">Ddye_022777</name>
</gene>
<dbReference type="SUPFAM" id="SSF54928">
    <property type="entry name" value="RNA-binding domain, RBD"/>
    <property type="match status" value="1"/>
</dbReference>
<dbReference type="Proteomes" id="UP001280121">
    <property type="component" value="Unassembled WGS sequence"/>
</dbReference>
<dbReference type="AlphaFoldDB" id="A0AAD9TSK5"/>
<evidence type="ECO:0000313" key="3">
    <source>
        <dbReference type="EMBL" id="KAK2641014.1"/>
    </source>
</evidence>
<reference evidence="3" key="1">
    <citation type="journal article" date="2023" name="Plant J.">
        <title>Genome sequences and population genomics provide insights into the demographic history, inbreeding, and mutation load of two 'living fossil' tree species of Dipteronia.</title>
        <authorList>
            <person name="Feng Y."/>
            <person name="Comes H.P."/>
            <person name="Chen J."/>
            <person name="Zhu S."/>
            <person name="Lu R."/>
            <person name="Zhang X."/>
            <person name="Li P."/>
            <person name="Qiu J."/>
            <person name="Olsen K.M."/>
            <person name="Qiu Y."/>
        </authorList>
    </citation>
    <scope>NUCLEOTIDE SEQUENCE</scope>
    <source>
        <strain evidence="3">KIB01</strain>
    </source>
</reference>
<evidence type="ECO:0000256" key="1">
    <source>
        <dbReference type="PROSITE-ProRule" id="PRU00176"/>
    </source>
</evidence>
<name>A0AAD9TSK5_9ROSI</name>
<dbReference type="InterPro" id="IPR012677">
    <property type="entry name" value="Nucleotide-bd_a/b_plait_sf"/>
</dbReference>
<evidence type="ECO:0000259" key="2">
    <source>
        <dbReference type="PROSITE" id="PS50102"/>
    </source>
</evidence>
<dbReference type="GO" id="GO:0003723">
    <property type="term" value="F:RNA binding"/>
    <property type="evidence" value="ECO:0007669"/>
    <property type="project" value="UniProtKB-UniRule"/>
</dbReference>
<dbReference type="EMBL" id="JANJYI010000007">
    <property type="protein sequence ID" value="KAK2641014.1"/>
    <property type="molecule type" value="Genomic_DNA"/>
</dbReference>
<sequence>MWREKVSPRESGGLGGARDFRSNLVSIFEDNLNPKVDQKSLWGIFRPFDFVRDLYLSPKSRSRKSCFAFVRFSTKEEAERFIELMNGMHVFGWPISSNIASLDWSSRKKDYGKIARKPVGVKEYKTIMVKIGNKESSFTLESSYAEAVRGSNKGLQILYYNGLQSIRPTFKESLEVAKWDEEAHDNSWLKSCAIGVLKLFSDISLVVKGLCERKILSPPFYLGDKNILWAFELSKDRDVFIRNRLLWGELFSSVGAWNNAITPQSRLSWVDFGGIPLHVWCKDFFMRLGWAIGEPLLIEDETLHRKILYRGKILVLIPFGHRSPGVIKVDTKKSLFSVSVWKDPAPVNIEWISNRLGIGSDVSLVAKDVGTTDIGDRQEFPRQFFFLDLRKEERLH</sequence>
<dbReference type="Pfam" id="PF00076">
    <property type="entry name" value="RRM_1"/>
    <property type="match status" value="1"/>
</dbReference>
<dbReference type="Gene3D" id="3.30.70.330">
    <property type="match status" value="1"/>
</dbReference>
<keyword evidence="4" id="KW-1185">Reference proteome</keyword>
<accession>A0AAD9TSK5</accession>
<organism evidence="3 4">
    <name type="scientific">Dipteronia dyeriana</name>
    <dbReference type="NCBI Taxonomy" id="168575"/>
    <lineage>
        <taxon>Eukaryota</taxon>
        <taxon>Viridiplantae</taxon>
        <taxon>Streptophyta</taxon>
        <taxon>Embryophyta</taxon>
        <taxon>Tracheophyta</taxon>
        <taxon>Spermatophyta</taxon>
        <taxon>Magnoliopsida</taxon>
        <taxon>eudicotyledons</taxon>
        <taxon>Gunneridae</taxon>
        <taxon>Pentapetalae</taxon>
        <taxon>rosids</taxon>
        <taxon>malvids</taxon>
        <taxon>Sapindales</taxon>
        <taxon>Sapindaceae</taxon>
        <taxon>Hippocastanoideae</taxon>
        <taxon>Acereae</taxon>
        <taxon>Dipteronia</taxon>
    </lineage>
</organism>
<dbReference type="CDD" id="cd00590">
    <property type="entry name" value="RRM_SF"/>
    <property type="match status" value="1"/>
</dbReference>
<dbReference type="InterPro" id="IPR000504">
    <property type="entry name" value="RRM_dom"/>
</dbReference>
<dbReference type="InterPro" id="IPR035979">
    <property type="entry name" value="RBD_domain_sf"/>
</dbReference>
<comment type="caution">
    <text evidence="3">The sequence shown here is derived from an EMBL/GenBank/DDBJ whole genome shotgun (WGS) entry which is preliminary data.</text>
</comment>
<protein>
    <recommendedName>
        <fullName evidence="2">RRM domain-containing protein</fullName>
    </recommendedName>
</protein>